<dbReference type="AlphaFoldDB" id="A0A1T4YM39"/>
<name>A0A1T4YM39_9MICO</name>
<accession>A0A1T4YM39</accession>
<evidence type="ECO:0000313" key="2">
    <source>
        <dbReference type="Proteomes" id="UP000189735"/>
    </source>
</evidence>
<dbReference type="Proteomes" id="UP000189735">
    <property type="component" value="Unassembled WGS sequence"/>
</dbReference>
<gene>
    <name evidence="1" type="ORF">SAMN06295879_3579</name>
</gene>
<sequence>MSIDAEATRSTLPLLDVPFVFSQVPLLSSQQFRDEARSKWDQRVSIDDLETLHQLGLLVPLYRADDDQEPEALPAPHEDDHSKIARYAREGLIRDPQGEDASPWPHRRPNGVGDNWWDGFFYSRWQLLGLRDALQQRENLRIVPNEDEGSRAFAARQRHEYLALAALSARFFPSIVGRVTYRDGAERETLLTARHDVDATARLCAASFPADRLRPTAEFLLSRAHAHDPMREWWDLARHSDASGWFRLRGGALEAVWQRIAAEVFLRAHDELASLGTLDSLPETGDPHMWHPLQERIGLHHDSDGIHRSLARVGLSPEPSVVLVLEGQTEMVHIPALLDALGISKPQQVRVINQRTSSDRPNQLARYVAPRLGRIRGNRQLIEAGPTALVVAMDAEGPIWGTPAARDRHLHELREIVRQEVAAQGGAVTDHELEILVQLHTWGDQKYELANFADEELETAITQVLRANSKTERSETNWVARLRTDIEYARERELDIKVVFDRIQQQVSKVELAEALMPVLLAKLEHEDSSDHTHPPVLDLVYDLVTLVNRLSGGGYSLETPAEAPG</sequence>
<dbReference type="EMBL" id="FUYG01000013">
    <property type="protein sequence ID" value="SKB02753.1"/>
    <property type="molecule type" value="Genomic_DNA"/>
</dbReference>
<dbReference type="RefSeq" id="WP_078715490.1">
    <property type="nucleotide sequence ID" value="NZ_FUYG01000013.1"/>
</dbReference>
<proteinExistence type="predicted"/>
<reference evidence="2" key="1">
    <citation type="submission" date="2017-02" db="EMBL/GenBank/DDBJ databases">
        <authorList>
            <person name="Varghese N."/>
            <person name="Submissions S."/>
        </authorList>
    </citation>
    <scope>NUCLEOTIDE SEQUENCE [LARGE SCALE GENOMIC DNA]</scope>
    <source>
        <strain evidence="2">VKM Ac-2052</strain>
    </source>
</reference>
<protein>
    <submittedName>
        <fullName evidence="1">Uncharacterized protein</fullName>
    </submittedName>
</protein>
<organism evidence="1 2">
    <name type="scientific">Agreia bicolorata</name>
    <dbReference type="NCBI Taxonomy" id="110935"/>
    <lineage>
        <taxon>Bacteria</taxon>
        <taxon>Bacillati</taxon>
        <taxon>Actinomycetota</taxon>
        <taxon>Actinomycetes</taxon>
        <taxon>Micrococcales</taxon>
        <taxon>Microbacteriaceae</taxon>
        <taxon>Agreia</taxon>
    </lineage>
</organism>
<evidence type="ECO:0000313" key="1">
    <source>
        <dbReference type="EMBL" id="SKB02753.1"/>
    </source>
</evidence>